<evidence type="ECO:0000313" key="3">
    <source>
        <dbReference type="Proteomes" id="UP000016183"/>
    </source>
</evidence>
<dbReference type="PANTHER" id="PTHR34504:SF4">
    <property type="entry name" value="ANTITOXIN HICB"/>
    <property type="match status" value="1"/>
</dbReference>
<feature type="domain" description="HTH cro/C1-type" evidence="1">
    <location>
        <begin position="80"/>
        <end position="133"/>
    </location>
</feature>
<comment type="caution">
    <text evidence="2">The sequence shown here is derived from an EMBL/GenBank/DDBJ whole genome shotgun (WGS) entry which is preliminary data.</text>
</comment>
<evidence type="ECO:0000259" key="1">
    <source>
        <dbReference type="PROSITE" id="PS50943"/>
    </source>
</evidence>
<dbReference type="SUPFAM" id="SSF143100">
    <property type="entry name" value="TTHA1013/TTHA0281-like"/>
    <property type="match status" value="1"/>
</dbReference>
<dbReference type="Proteomes" id="UP000016183">
    <property type="component" value="Unassembled WGS sequence"/>
</dbReference>
<dbReference type="HOGENOM" id="CLU_140890_0_0_12"/>
<dbReference type="PATRIC" id="fig|999437.3.peg.1721"/>
<accession>M2B473</accession>
<dbReference type="InterPro" id="IPR035069">
    <property type="entry name" value="TTHA1013/TTHA0281-like"/>
</dbReference>
<dbReference type="InterPro" id="IPR031807">
    <property type="entry name" value="HicB-like"/>
</dbReference>
<dbReference type="CDD" id="cd00093">
    <property type="entry name" value="HTH_XRE"/>
    <property type="match status" value="1"/>
</dbReference>
<dbReference type="InterPro" id="IPR010982">
    <property type="entry name" value="Lambda_DNA-bd_dom_sf"/>
</dbReference>
<evidence type="ECO:0000313" key="2">
    <source>
        <dbReference type="EMBL" id="EMB24220.1"/>
    </source>
</evidence>
<gene>
    <name evidence="2" type="ORF">HMPREF9733_01669</name>
</gene>
<proteinExistence type="predicted"/>
<dbReference type="InterPro" id="IPR001387">
    <property type="entry name" value="Cro/C1-type_HTH"/>
</dbReference>
<dbReference type="PANTHER" id="PTHR34504">
    <property type="entry name" value="ANTITOXIN HICB"/>
    <property type="match status" value="1"/>
</dbReference>
<dbReference type="GO" id="GO:0003677">
    <property type="term" value="F:DNA binding"/>
    <property type="evidence" value="ECO:0007669"/>
    <property type="project" value="InterPro"/>
</dbReference>
<dbReference type="Pfam" id="PF15919">
    <property type="entry name" value="HicB_lk_antitox"/>
    <property type="match status" value="1"/>
</dbReference>
<organism evidence="2 3">
    <name type="scientific">Treponema denticola SP33</name>
    <dbReference type="NCBI Taxonomy" id="999437"/>
    <lineage>
        <taxon>Bacteria</taxon>
        <taxon>Pseudomonadati</taxon>
        <taxon>Spirochaetota</taxon>
        <taxon>Spirochaetia</taxon>
        <taxon>Spirochaetales</taxon>
        <taxon>Treponemataceae</taxon>
        <taxon>Treponema</taxon>
    </lineage>
</organism>
<dbReference type="Pfam" id="PF01381">
    <property type="entry name" value="HTH_3"/>
    <property type="match status" value="1"/>
</dbReference>
<dbReference type="RefSeq" id="WP_010695979.1">
    <property type="nucleotide sequence ID" value="NZ_KB442453.1"/>
</dbReference>
<dbReference type="EMBL" id="AGDZ01000022">
    <property type="protein sequence ID" value="EMB24220.1"/>
    <property type="molecule type" value="Genomic_DNA"/>
</dbReference>
<sequence>MMKYYCTLKKEDGVYYVAFPDLPHVFTFGNTKKEALEMAREALNGVLESETSRGIKIALPNFISEYAVEVEPNIAFAIMLRKNRGNKTQIEVADKLNISYQQYQNLENPKKTNPTLKTIAKLQKIFDYKFINF</sequence>
<protein>
    <recommendedName>
        <fullName evidence="1">HTH cro/C1-type domain-containing protein</fullName>
    </recommendedName>
</protein>
<dbReference type="InterPro" id="IPR051404">
    <property type="entry name" value="TA_system_antitoxin"/>
</dbReference>
<dbReference type="AlphaFoldDB" id="M2B473"/>
<dbReference type="Gene3D" id="3.30.160.250">
    <property type="match status" value="1"/>
</dbReference>
<name>M2B473_TREDN</name>
<dbReference type="SMART" id="SM00530">
    <property type="entry name" value="HTH_XRE"/>
    <property type="match status" value="1"/>
</dbReference>
<dbReference type="PROSITE" id="PS50943">
    <property type="entry name" value="HTH_CROC1"/>
    <property type="match status" value="1"/>
</dbReference>
<dbReference type="SUPFAM" id="SSF47413">
    <property type="entry name" value="lambda repressor-like DNA-binding domains"/>
    <property type="match status" value="1"/>
</dbReference>
<reference evidence="2 3" key="1">
    <citation type="submission" date="2012-01" db="EMBL/GenBank/DDBJ databases">
        <title>The Genome Sequence of Treponema denticola SP33.</title>
        <authorList>
            <consortium name="The Broad Institute Genome Sequencing Platform"/>
            <person name="Earl A."/>
            <person name="Ward D."/>
            <person name="Feldgarden M."/>
            <person name="Gevers D."/>
            <person name="Blanton J.M."/>
            <person name="Fenno C.J."/>
            <person name="Baranova O.V."/>
            <person name="Mathney J."/>
            <person name="Dewhirst F.E."/>
            <person name="Izard J."/>
            <person name="Young S.K."/>
            <person name="Zeng Q."/>
            <person name="Gargeya S."/>
            <person name="Fitzgerald M."/>
            <person name="Haas B."/>
            <person name="Abouelleil A."/>
            <person name="Alvarado L."/>
            <person name="Arachchi H.M."/>
            <person name="Berlin A."/>
            <person name="Chapman S.B."/>
            <person name="Gearin G."/>
            <person name="Goldberg J."/>
            <person name="Griggs A."/>
            <person name="Gujja S."/>
            <person name="Hansen M."/>
            <person name="Heiman D."/>
            <person name="Howarth C."/>
            <person name="Larimer J."/>
            <person name="Lui A."/>
            <person name="MacDonald P.J.P."/>
            <person name="McCowen C."/>
            <person name="Montmayeur A."/>
            <person name="Murphy C."/>
            <person name="Neiman D."/>
            <person name="Pearson M."/>
            <person name="Priest M."/>
            <person name="Roberts A."/>
            <person name="Saif S."/>
            <person name="Shea T."/>
            <person name="Sisk P."/>
            <person name="Stolte C."/>
            <person name="Sykes S."/>
            <person name="Wortman J."/>
            <person name="Nusbaum C."/>
            <person name="Birren B."/>
        </authorList>
    </citation>
    <scope>NUCLEOTIDE SEQUENCE [LARGE SCALE GENOMIC DNA]</scope>
    <source>
        <strain evidence="2 3">SP33</strain>
    </source>
</reference>
<dbReference type="Gene3D" id="1.10.260.40">
    <property type="entry name" value="lambda repressor-like DNA-binding domains"/>
    <property type="match status" value="1"/>
</dbReference>